<evidence type="ECO:0000313" key="15">
    <source>
        <dbReference type="WBParaSite" id="SVE_0270100.1"/>
    </source>
</evidence>
<dbReference type="PANTHER" id="PTHR37984">
    <property type="entry name" value="PROTEIN CBG26694"/>
    <property type="match status" value="1"/>
</dbReference>
<dbReference type="GO" id="GO:0042575">
    <property type="term" value="C:DNA polymerase complex"/>
    <property type="evidence" value="ECO:0007669"/>
    <property type="project" value="UniProtKB-ARBA"/>
</dbReference>
<evidence type="ECO:0000256" key="1">
    <source>
        <dbReference type="ARBA" id="ARBA00012493"/>
    </source>
</evidence>
<keyword evidence="14" id="KW-1185">Reference proteome</keyword>
<dbReference type="GO" id="GO:0004519">
    <property type="term" value="F:endonuclease activity"/>
    <property type="evidence" value="ECO:0007669"/>
    <property type="project" value="UniProtKB-KW"/>
</dbReference>
<dbReference type="InterPro" id="IPR036875">
    <property type="entry name" value="Znf_CCHC_sf"/>
</dbReference>
<evidence type="ECO:0000259" key="13">
    <source>
        <dbReference type="PROSITE" id="PS50994"/>
    </source>
</evidence>
<dbReference type="InterPro" id="IPR041588">
    <property type="entry name" value="Integrase_H2C2"/>
</dbReference>
<evidence type="ECO:0000256" key="4">
    <source>
        <dbReference type="ARBA" id="ARBA00022695"/>
    </source>
</evidence>
<evidence type="ECO:0000259" key="11">
    <source>
        <dbReference type="PROSITE" id="PS50158"/>
    </source>
</evidence>
<dbReference type="Pfam" id="PF17921">
    <property type="entry name" value="Integrase_H2C2"/>
    <property type="match status" value="1"/>
</dbReference>
<evidence type="ECO:0000256" key="2">
    <source>
        <dbReference type="ARBA" id="ARBA00022670"/>
    </source>
</evidence>
<dbReference type="Gene3D" id="3.30.70.270">
    <property type="match status" value="2"/>
</dbReference>
<dbReference type="PANTHER" id="PTHR37984:SF5">
    <property type="entry name" value="PROTEIN NYNRIN-LIKE"/>
    <property type="match status" value="1"/>
</dbReference>
<dbReference type="InterPro" id="IPR000477">
    <property type="entry name" value="RT_dom"/>
</dbReference>
<dbReference type="SMART" id="SM00343">
    <property type="entry name" value="ZnF_C2HC"/>
    <property type="match status" value="2"/>
</dbReference>
<evidence type="ECO:0000256" key="7">
    <source>
        <dbReference type="ARBA" id="ARBA00022759"/>
    </source>
</evidence>
<feature type="domain" description="CCHC-type" evidence="11">
    <location>
        <begin position="401"/>
        <end position="416"/>
    </location>
</feature>
<dbReference type="GO" id="GO:0004190">
    <property type="term" value="F:aspartic-type endopeptidase activity"/>
    <property type="evidence" value="ECO:0007669"/>
    <property type="project" value="UniProtKB-KW"/>
</dbReference>
<evidence type="ECO:0000256" key="6">
    <source>
        <dbReference type="ARBA" id="ARBA00022750"/>
    </source>
</evidence>
<keyword evidence="8" id="KW-0238">DNA-binding</keyword>
<keyword evidence="7" id="KW-0378">Hydrolase</keyword>
<feature type="domain" description="Integrase catalytic" evidence="13">
    <location>
        <begin position="1203"/>
        <end position="1358"/>
    </location>
</feature>
<dbReference type="SUPFAM" id="SSF56672">
    <property type="entry name" value="DNA/RNA polymerases"/>
    <property type="match status" value="1"/>
</dbReference>
<feature type="domain" description="Reverse transcriptase" evidence="12">
    <location>
        <begin position="672"/>
        <end position="848"/>
    </location>
</feature>
<evidence type="ECO:0000256" key="9">
    <source>
        <dbReference type="ARBA" id="ARBA00023268"/>
    </source>
</evidence>
<dbReference type="InterPro" id="IPR041577">
    <property type="entry name" value="RT_RNaseH_2"/>
</dbReference>
<dbReference type="EC" id="2.7.7.49" evidence="1"/>
<dbReference type="SUPFAM" id="SSF53098">
    <property type="entry name" value="Ribonuclease H-like"/>
    <property type="match status" value="1"/>
</dbReference>
<evidence type="ECO:0000256" key="5">
    <source>
        <dbReference type="ARBA" id="ARBA00022722"/>
    </source>
</evidence>
<dbReference type="SUPFAM" id="SSF50630">
    <property type="entry name" value="Acid proteases"/>
    <property type="match status" value="1"/>
</dbReference>
<dbReference type="InterPro" id="IPR012337">
    <property type="entry name" value="RNaseH-like_sf"/>
</dbReference>
<dbReference type="Gene3D" id="2.40.70.10">
    <property type="entry name" value="Acid Proteases"/>
    <property type="match status" value="1"/>
</dbReference>
<dbReference type="FunFam" id="3.30.70.270:FF:000020">
    <property type="entry name" value="Transposon Tf2-6 polyprotein-like Protein"/>
    <property type="match status" value="1"/>
</dbReference>
<dbReference type="Pfam" id="PF00078">
    <property type="entry name" value="RVT_1"/>
    <property type="match status" value="1"/>
</dbReference>
<evidence type="ECO:0000256" key="10">
    <source>
        <dbReference type="PROSITE-ProRule" id="PRU00047"/>
    </source>
</evidence>
<dbReference type="STRING" id="75913.A0A0K0F1M6"/>
<protein>
    <recommendedName>
        <fullName evidence="1">RNA-directed DNA polymerase</fullName>
        <ecNumber evidence="1">2.7.7.49</ecNumber>
    </recommendedName>
</protein>
<dbReference type="InterPro" id="IPR043502">
    <property type="entry name" value="DNA/RNA_pol_sf"/>
</dbReference>
<dbReference type="InterPro" id="IPR036397">
    <property type="entry name" value="RNaseH_sf"/>
</dbReference>
<feature type="domain" description="CCHC-type" evidence="11">
    <location>
        <begin position="375"/>
        <end position="389"/>
    </location>
</feature>
<dbReference type="PROSITE" id="PS50158">
    <property type="entry name" value="ZF_CCHC"/>
    <property type="match status" value="2"/>
</dbReference>
<name>A0A0K0F1M6_STRVS</name>
<evidence type="ECO:0000256" key="3">
    <source>
        <dbReference type="ARBA" id="ARBA00022679"/>
    </source>
</evidence>
<reference evidence="15" key="2">
    <citation type="submission" date="2015-08" db="UniProtKB">
        <authorList>
            <consortium name="WormBaseParasite"/>
        </authorList>
    </citation>
    <scope>IDENTIFICATION</scope>
</reference>
<dbReference type="WBParaSite" id="SVE_0270100.1">
    <property type="protein sequence ID" value="SVE_0270100.1"/>
    <property type="gene ID" value="SVE_0270100"/>
</dbReference>
<keyword evidence="5" id="KW-0540">Nuclease</keyword>
<dbReference type="GO" id="GO:0003964">
    <property type="term" value="F:RNA-directed DNA polymerase activity"/>
    <property type="evidence" value="ECO:0007669"/>
    <property type="project" value="UniProtKB-EC"/>
</dbReference>
<keyword evidence="4" id="KW-0548">Nucleotidyltransferase</keyword>
<dbReference type="InterPro" id="IPR001584">
    <property type="entry name" value="Integrase_cat-core"/>
</dbReference>
<dbReference type="InterPro" id="IPR050951">
    <property type="entry name" value="Retrovirus_Pol_polyprotein"/>
</dbReference>
<dbReference type="GO" id="GO:0006508">
    <property type="term" value="P:proteolysis"/>
    <property type="evidence" value="ECO:0007669"/>
    <property type="project" value="UniProtKB-KW"/>
</dbReference>
<keyword evidence="6" id="KW-0064">Aspartyl protease</keyword>
<dbReference type="GO" id="GO:0008270">
    <property type="term" value="F:zinc ion binding"/>
    <property type="evidence" value="ECO:0007669"/>
    <property type="project" value="UniProtKB-KW"/>
</dbReference>
<sequence>MSKEILFLELKAILSCDTSGILVKDSELQEVVDSIRDIEKLSDKRKRCIAEEILERKVKELKPDSSPVEKIEFDDKEKKSLVRREDSSNEIEEPFVEEKRPLLRAERSVVEIKESLLQAKNILLGGKNLLLKEKHRLLRKKNLVLKRKKNLLLLKKGRKNLSEVEKKEKVEKSFCKLKIETSTVTTEKKRNMGLLKDIEKYDCMNGSPIKEHLTILEETFILEDIDADRKKCSYLMLTVDQSLRDYIRGLSDNLKSDWNSLTAHLEEKYPGEISVVSAKGKLRNMRINTSYHGFRSSALELVKIYRIAYPKREDDEILEKLQELCAHSAPIWNMLNNAENKDLIQTIAKIEAYLASESKTNSILKGGTVGTGKAKCFNCKEEGHKAAQCMKLVKFEVNIECFKCKKKGHYANKCTNEVKLEPKVNAVVAKDGSSVKNNLLYSDVVVNKVVSNVSNTCTSSDILIKCNIEYNDINVLALVDTGSEINMITHDAAIRCGLVLEPTSFHIRGIGGIDSINAVTSIKLLGEELEVYVGKIPVADIDILLGVNAVLNLGFHRLFGLSKRAKLTSPDDDQPVLLSISEVIEHSRETKVEGTIESSRSCYTNDEILAMLLERDERVMAAISFKKNDIGRFNEEVDVIVIDFMKASKDFMPYKFPEKMRQEGDNLIDELLSTNTIVTGGAKLLHNIICVRKKTGDMRACVDMRYSNKYMHKCQYPIPRLDQFFYRTRGYRYYSVLDLPAAFHQFSLHSSQRDLFGIYYRGKCYRYQTLPQGCKNSPMLMQEKLSSLFDEDLISWYYDDGIICSYEFDDHMGKLLKVLLKLSEVGLKISHEKSIYCSSAVDFLGNRLEDGLVITESAKRTINSIRAPSSVSEVRSLLENLGFYSKYVRNYSQILFPITQLLKKSVDFAWSESCDTALNELKKILSSDVVLARLRLDLPLIIQSDSCERGYGVAVFQDFPGEGRRPVLFWSMKRPNRIKYRNSVYLEGHAVICFVRKHFHLLLGMDIFIESDNKPLVQAMTSGTSHPQLSAWAQELSFLSITWTYISKNANDVADILSRVEKNDEGDNEPDEVLELSRFREGVGFDKKVVCAITAIELKDHQKQWITDNGTDGLTKRVNSDYWGKVNPQGKWVPLASDELVEKEALLVHSFGHFNWRKIAAVLKHKVYNPKLESIVERCISACKTCQQCNVNCKKVKVSNWCSYMVPRENYAADICSPREGKYILHMVDSATLFWMVEVIPNVESDMVMMTTLKLCWRYGFPNSWRSDNAPYWNKTIEKLKEFGCDVSTGNPYHHNGNSIAENAIGNLQHVMRKILTDQIDGNKKPMSFKDVVEWSVIFHNSIAEEGESPSELFLGHKLKYPSYVERHSYSEEGSDVARDVELLRLEMLSRSSAQRMMKKIVREEKEMKKSKNSAVLKEDMYKVGDLVLTSSCLKKLKAKWEGPYVIKEIYGSTAVLERVVKAISGKKRGRPPKKVITRNLIQLKKFKDCDILRGGEWMMCR</sequence>
<dbReference type="GO" id="GO:0003677">
    <property type="term" value="F:DNA binding"/>
    <property type="evidence" value="ECO:0007669"/>
    <property type="project" value="UniProtKB-KW"/>
</dbReference>
<dbReference type="Gene3D" id="4.10.60.10">
    <property type="entry name" value="Zinc finger, CCHC-type"/>
    <property type="match status" value="1"/>
</dbReference>
<evidence type="ECO:0000259" key="12">
    <source>
        <dbReference type="PROSITE" id="PS50878"/>
    </source>
</evidence>
<keyword evidence="9" id="KW-0511">Multifunctional enzyme</keyword>
<evidence type="ECO:0000313" key="14">
    <source>
        <dbReference type="Proteomes" id="UP000035680"/>
    </source>
</evidence>
<organism evidence="14 15">
    <name type="scientific">Strongyloides venezuelensis</name>
    <name type="common">Threadworm</name>
    <dbReference type="NCBI Taxonomy" id="75913"/>
    <lineage>
        <taxon>Eukaryota</taxon>
        <taxon>Metazoa</taxon>
        <taxon>Ecdysozoa</taxon>
        <taxon>Nematoda</taxon>
        <taxon>Chromadorea</taxon>
        <taxon>Rhabditida</taxon>
        <taxon>Tylenchina</taxon>
        <taxon>Panagrolaimomorpha</taxon>
        <taxon>Strongyloidoidea</taxon>
        <taxon>Strongyloididae</taxon>
        <taxon>Strongyloides</taxon>
    </lineage>
</organism>
<dbReference type="Gene3D" id="3.30.420.10">
    <property type="entry name" value="Ribonuclease H-like superfamily/Ribonuclease H"/>
    <property type="match status" value="1"/>
</dbReference>
<dbReference type="InterPro" id="IPR021109">
    <property type="entry name" value="Peptidase_aspartic_dom_sf"/>
</dbReference>
<accession>A0A0K0F1M6</accession>
<proteinExistence type="predicted"/>
<dbReference type="GO" id="GO:0015074">
    <property type="term" value="P:DNA integration"/>
    <property type="evidence" value="ECO:0007669"/>
    <property type="project" value="InterPro"/>
</dbReference>
<keyword evidence="10" id="KW-0479">Metal-binding</keyword>
<dbReference type="Proteomes" id="UP000035680">
    <property type="component" value="Unassembled WGS sequence"/>
</dbReference>
<dbReference type="SUPFAM" id="SSF57756">
    <property type="entry name" value="Retrovirus zinc finger-like domains"/>
    <property type="match status" value="1"/>
</dbReference>
<dbReference type="PROSITE" id="PS50994">
    <property type="entry name" value="INTEGRASE"/>
    <property type="match status" value="1"/>
</dbReference>
<reference evidence="14" key="1">
    <citation type="submission" date="2014-07" db="EMBL/GenBank/DDBJ databases">
        <authorList>
            <person name="Martin A.A"/>
            <person name="De Silva N."/>
        </authorList>
    </citation>
    <scope>NUCLEOTIDE SEQUENCE</scope>
</reference>
<keyword evidence="10" id="KW-0863">Zinc-finger</keyword>
<dbReference type="CDD" id="cd00303">
    <property type="entry name" value="retropepsin_like"/>
    <property type="match status" value="1"/>
</dbReference>
<dbReference type="Gene3D" id="1.10.340.70">
    <property type="match status" value="1"/>
</dbReference>
<dbReference type="Gene3D" id="3.10.10.10">
    <property type="entry name" value="HIV Type 1 Reverse Transcriptase, subunit A, domain 1"/>
    <property type="match status" value="1"/>
</dbReference>
<evidence type="ECO:0000256" key="8">
    <source>
        <dbReference type="ARBA" id="ARBA00023125"/>
    </source>
</evidence>
<dbReference type="CDD" id="cd01647">
    <property type="entry name" value="RT_LTR"/>
    <property type="match status" value="1"/>
</dbReference>
<dbReference type="PROSITE" id="PS50878">
    <property type="entry name" value="RT_POL"/>
    <property type="match status" value="1"/>
</dbReference>
<keyword evidence="3" id="KW-0808">Transferase</keyword>
<dbReference type="Pfam" id="PF17919">
    <property type="entry name" value="RT_RNaseH_2"/>
    <property type="match status" value="1"/>
</dbReference>
<dbReference type="InterPro" id="IPR001878">
    <property type="entry name" value="Znf_CCHC"/>
</dbReference>
<keyword evidence="7" id="KW-0255">Endonuclease</keyword>
<keyword evidence="10" id="KW-0862">Zinc</keyword>
<keyword evidence="2" id="KW-0645">Protease</keyword>
<dbReference type="InterPro" id="IPR043128">
    <property type="entry name" value="Rev_trsase/Diguanyl_cyclase"/>
</dbReference>
<dbReference type="GO" id="GO:0019899">
    <property type="term" value="F:enzyme binding"/>
    <property type="evidence" value="ECO:0007669"/>
    <property type="project" value="UniProtKB-ARBA"/>
</dbReference>
<dbReference type="Pfam" id="PF00098">
    <property type="entry name" value="zf-CCHC"/>
    <property type="match status" value="2"/>
</dbReference>